<evidence type="ECO:0000256" key="7">
    <source>
        <dbReference type="PIRNR" id="PIRNR001767"/>
    </source>
</evidence>
<evidence type="ECO:0000256" key="8">
    <source>
        <dbReference type="SAM" id="MobiDB-lite"/>
    </source>
</evidence>
<evidence type="ECO:0000256" key="5">
    <source>
        <dbReference type="ARBA" id="ARBA00023242"/>
    </source>
</evidence>
<dbReference type="STRING" id="212818.A0A0D2A6T2"/>
<dbReference type="Pfam" id="PF13401">
    <property type="entry name" value="AAA_22"/>
    <property type="match status" value="1"/>
</dbReference>
<dbReference type="InterPro" id="IPR003593">
    <property type="entry name" value="AAA+_ATPase"/>
</dbReference>
<dbReference type="InterPro" id="IPR016314">
    <property type="entry name" value="Cdc6/18"/>
</dbReference>
<dbReference type="GO" id="GO:0016887">
    <property type="term" value="F:ATP hydrolysis activity"/>
    <property type="evidence" value="ECO:0007669"/>
    <property type="project" value="InterPro"/>
</dbReference>
<dbReference type="CDD" id="cd00009">
    <property type="entry name" value="AAA"/>
    <property type="match status" value="1"/>
</dbReference>
<keyword evidence="3" id="KW-0132">Cell division</keyword>
<dbReference type="SMART" id="SM00382">
    <property type="entry name" value="AAA"/>
    <property type="match status" value="1"/>
</dbReference>
<sequence length="624" mass="68949">MAAAVLGKRSRRLLDEQGMYRLRKWFYLSIQPPSPKRQTRRSAPKIYEDSVLQIESHKAEAKAGRPSRSIRSVRRTEKATTSTTAPKHGQLLLSVDEVPEQSSEVSASDENASPSIVATPTTSRFKDVFASTSPSTPKHRVRLTGRLLTPRTTPSKTSDRPQNVYSRGRQLFTQSGSSKIIGREAERDQLSKFISKAIESQRGGCTYVSGPPGTGKSALVHEVLEVFQDQCVKVVTINCVAMKTSSDVLAKFCEEFCMSSSGRQTAKTSLSRLFTSEGPNKTMSVVLMDEIDALVSSDCELLYNIFEWAMHPSSSLVLIGIANALDLTDRFLPRLKLKNMQPELLPFLPYSAQQISSIISTKLRSLLSVEVCATSDFVPLMHPAAIQLSGKKIASQTGDLRKAFSLVRQAINRVEQETILKMNGESSVTPTKQPLGEIRNPRANMEASKSNERNLLTQMNMETAPRVTIAHVAKIAANFFNNSAISRLNGLNLQQKAVLCSLVASENRNNKRDPFKTPSKSWSRIATVKELFETYGKLCRRDEGLLQPLKNTEFRDVVASLETLGLVHEASGRLSGVMTPSNTPSRNGKISDDKQIVCAITEKEMRDGLQGAGSDLLRRLLDEE</sequence>
<dbReference type="GO" id="GO:0003688">
    <property type="term" value="F:DNA replication origin binding"/>
    <property type="evidence" value="ECO:0007669"/>
    <property type="project" value="TreeGrafter"/>
</dbReference>
<dbReference type="InterPro" id="IPR054425">
    <property type="entry name" value="Cdc6_ORC1-like_ATPase_lid"/>
</dbReference>
<evidence type="ECO:0000256" key="3">
    <source>
        <dbReference type="ARBA" id="ARBA00022618"/>
    </source>
</evidence>
<feature type="region of interest" description="Disordered" evidence="8">
    <location>
        <begin position="98"/>
        <end position="117"/>
    </location>
</feature>
<dbReference type="OrthoDB" id="1926878at2759"/>
<dbReference type="GO" id="GO:0005634">
    <property type="term" value="C:nucleus"/>
    <property type="evidence" value="ECO:0007669"/>
    <property type="project" value="UniProtKB-SubCell"/>
</dbReference>
<keyword evidence="6" id="KW-0131">Cell cycle</keyword>
<protein>
    <recommendedName>
        <fullName evidence="7">Cell division control protein</fullName>
    </recommendedName>
</protein>
<dbReference type="Proteomes" id="UP000054302">
    <property type="component" value="Unassembled WGS sequence"/>
</dbReference>
<dbReference type="Pfam" id="PF09079">
    <property type="entry name" value="WHD_Cdc6"/>
    <property type="match status" value="1"/>
</dbReference>
<dbReference type="PANTHER" id="PTHR10763:SF26">
    <property type="entry name" value="CELL DIVISION CONTROL PROTEIN 6 HOMOLOG"/>
    <property type="match status" value="1"/>
</dbReference>
<dbReference type="Gene3D" id="1.10.10.10">
    <property type="entry name" value="Winged helix-like DNA-binding domain superfamily/Winged helix DNA-binding domain"/>
    <property type="match status" value="1"/>
</dbReference>
<dbReference type="HOGENOM" id="CLU_012774_2_0_1"/>
<dbReference type="InterPro" id="IPR027417">
    <property type="entry name" value="P-loop_NTPase"/>
</dbReference>
<evidence type="ECO:0000256" key="4">
    <source>
        <dbReference type="ARBA" id="ARBA00022705"/>
    </source>
</evidence>
<dbReference type="GO" id="GO:0033314">
    <property type="term" value="P:mitotic DNA replication checkpoint signaling"/>
    <property type="evidence" value="ECO:0007669"/>
    <property type="project" value="TreeGrafter"/>
</dbReference>
<keyword evidence="11" id="KW-1185">Reference proteome</keyword>
<feature type="compositionally biased region" description="Polar residues" evidence="8">
    <location>
        <begin position="100"/>
        <end position="117"/>
    </location>
</feature>
<feature type="domain" description="AAA+ ATPase" evidence="9">
    <location>
        <begin position="202"/>
        <end position="341"/>
    </location>
</feature>
<dbReference type="OMA" id="LFEWSLH"/>
<dbReference type="Pfam" id="PF22606">
    <property type="entry name" value="Cdc6-ORC-like_ATPase_lid"/>
    <property type="match status" value="1"/>
</dbReference>
<name>A0A0D2A6T2_EXOME</name>
<evidence type="ECO:0000259" key="9">
    <source>
        <dbReference type="SMART" id="SM00382"/>
    </source>
</evidence>
<feature type="region of interest" description="Disordered" evidence="8">
    <location>
        <begin position="146"/>
        <end position="167"/>
    </location>
</feature>
<dbReference type="InterPro" id="IPR049945">
    <property type="entry name" value="AAA_22"/>
</dbReference>
<accession>A0A0D2A6T2</accession>
<dbReference type="PIRSF" id="PIRSF001767">
    <property type="entry name" value="Cdc6"/>
    <property type="match status" value="1"/>
</dbReference>
<dbReference type="GO" id="GO:0051301">
    <property type="term" value="P:cell division"/>
    <property type="evidence" value="ECO:0007669"/>
    <property type="project" value="UniProtKB-UniRule"/>
</dbReference>
<dbReference type="InterPro" id="IPR036388">
    <property type="entry name" value="WH-like_DNA-bd_sf"/>
</dbReference>
<organism evidence="10 11">
    <name type="scientific">Exophiala mesophila</name>
    <name type="common">Black yeast-like fungus</name>
    <dbReference type="NCBI Taxonomy" id="212818"/>
    <lineage>
        <taxon>Eukaryota</taxon>
        <taxon>Fungi</taxon>
        <taxon>Dikarya</taxon>
        <taxon>Ascomycota</taxon>
        <taxon>Pezizomycotina</taxon>
        <taxon>Eurotiomycetes</taxon>
        <taxon>Chaetothyriomycetidae</taxon>
        <taxon>Chaetothyriales</taxon>
        <taxon>Herpotrichiellaceae</taxon>
        <taxon>Exophiala</taxon>
    </lineage>
</organism>
<feature type="compositionally biased region" description="Polar residues" evidence="8">
    <location>
        <begin position="154"/>
        <end position="167"/>
    </location>
</feature>
<gene>
    <name evidence="10" type="ORF">PV10_02466</name>
</gene>
<dbReference type="SUPFAM" id="SSF52540">
    <property type="entry name" value="P-loop containing nucleoside triphosphate hydrolases"/>
    <property type="match status" value="1"/>
</dbReference>
<reference evidence="10 11" key="1">
    <citation type="submission" date="2015-01" db="EMBL/GenBank/DDBJ databases">
        <title>The Genome Sequence of Exophiala mesophila CBS40295.</title>
        <authorList>
            <consortium name="The Broad Institute Genomics Platform"/>
            <person name="Cuomo C."/>
            <person name="de Hoog S."/>
            <person name="Gorbushina A."/>
            <person name="Stielow B."/>
            <person name="Teixiera M."/>
            <person name="Abouelleil A."/>
            <person name="Chapman S.B."/>
            <person name="Priest M."/>
            <person name="Young S.K."/>
            <person name="Wortman J."/>
            <person name="Nusbaum C."/>
            <person name="Birren B."/>
        </authorList>
    </citation>
    <scope>NUCLEOTIDE SEQUENCE [LARGE SCALE GENOMIC DNA]</scope>
    <source>
        <strain evidence="10 11">CBS 40295</strain>
    </source>
</reference>
<dbReference type="EMBL" id="KN847521">
    <property type="protein sequence ID" value="KIV94728.1"/>
    <property type="molecule type" value="Genomic_DNA"/>
</dbReference>
<evidence type="ECO:0000256" key="2">
    <source>
        <dbReference type="ARBA" id="ARBA00006184"/>
    </source>
</evidence>
<dbReference type="RefSeq" id="XP_016226302.1">
    <property type="nucleotide sequence ID" value="XM_016366784.1"/>
</dbReference>
<evidence type="ECO:0000256" key="6">
    <source>
        <dbReference type="ARBA" id="ARBA00023306"/>
    </source>
</evidence>
<dbReference type="Gene3D" id="3.40.50.300">
    <property type="entry name" value="P-loop containing nucleotide triphosphate hydrolases"/>
    <property type="match status" value="1"/>
</dbReference>
<dbReference type="InterPro" id="IPR050311">
    <property type="entry name" value="ORC1/CDC6"/>
</dbReference>
<dbReference type="InterPro" id="IPR015163">
    <property type="entry name" value="Cdc6_C"/>
</dbReference>
<dbReference type="AlphaFoldDB" id="A0A0D2A6T2"/>
<feature type="region of interest" description="Disordered" evidence="8">
    <location>
        <begin position="57"/>
        <end position="92"/>
    </location>
</feature>
<evidence type="ECO:0000313" key="10">
    <source>
        <dbReference type="EMBL" id="KIV94728.1"/>
    </source>
</evidence>
<dbReference type="GeneID" id="27320311"/>
<proteinExistence type="inferred from homology"/>
<dbReference type="VEuPathDB" id="FungiDB:PV10_02466"/>
<dbReference type="GO" id="GO:0006270">
    <property type="term" value="P:DNA replication initiation"/>
    <property type="evidence" value="ECO:0007669"/>
    <property type="project" value="UniProtKB-UniRule"/>
</dbReference>
<keyword evidence="4" id="KW-0235">DNA replication</keyword>
<evidence type="ECO:0000313" key="11">
    <source>
        <dbReference type="Proteomes" id="UP000054302"/>
    </source>
</evidence>
<keyword evidence="5" id="KW-0539">Nucleus</keyword>
<evidence type="ECO:0000256" key="1">
    <source>
        <dbReference type="ARBA" id="ARBA00004123"/>
    </source>
</evidence>
<dbReference type="Gene3D" id="1.10.8.60">
    <property type="match status" value="1"/>
</dbReference>
<comment type="subcellular location">
    <subcellularLocation>
        <location evidence="1">Nucleus</location>
    </subcellularLocation>
</comment>
<dbReference type="PANTHER" id="PTHR10763">
    <property type="entry name" value="CELL DIVISION CONTROL PROTEIN 6-RELATED"/>
    <property type="match status" value="1"/>
</dbReference>
<comment type="similarity">
    <text evidence="2 7">Belongs to the CDC6/cdc18 family.</text>
</comment>